<gene>
    <name evidence="1" type="ORF">ENX73_03525</name>
</gene>
<dbReference type="Gene3D" id="3.60.160.10">
    <property type="entry name" value="Mitochondrial biogenesis AIM24"/>
    <property type="match status" value="1"/>
</dbReference>
<comment type="caution">
    <text evidence="1">The sequence shown here is derived from an EMBL/GenBank/DDBJ whole genome shotgun (WGS) entry which is preliminary data.</text>
</comment>
<protein>
    <recommendedName>
        <fullName evidence="2">AIM24 family protein</fullName>
    </recommendedName>
</protein>
<dbReference type="SUPFAM" id="SSF51219">
    <property type="entry name" value="TRAP-like"/>
    <property type="match status" value="1"/>
</dbReference>
<dbReference type="InterPro" id="IPR036983">
    <property type="entry name" value="AIM24_sf"/>
</dbReference>
<proteinExistence type="predicted"/>
<evidence type="ECO:0008006" key="2">
    <source>
        <dbReference type="Google" id="ProtNLM"/>
    </source>
</evidence>
<accession>A0A7V3REN0</accession>
<dbReference type="PANTHER" id="PTHR43657">
    <property type="entry name" value="TRYPTOPHAN RNA-BINDING ATTENUATOR PROTEIN-LIKE PROTEIN"/>
    <property type="match status" value="1"/>
</dbReference>
<dbReference type="EMBL" id="DTPE01000151">
    <property type="protein sequence ID" value="HGE75179.1"/>
    <property type="molecule type" value="Genomic_DNA"/>
</dbReference>
<name>A0A7V3REN0_9BACT</name>
<dbReference type="InterPro" id="IPR002838">
    <property type="entry name" value="AIM24"/>
</dbReference>
<sequence length="187" mass="21433">MKDMRYEIIGRPYYAMIKISVEIGDRIFADLKSMVSIDTNIKWKDSGDQNDKKLFYVETYPGELILTSKVRGDIYPIDFGGQTMYVRSNSLLASYGDISVDSNWGGSKEFFSEEKITLLKISGKGTIFLTSDGILYKKWVEGTYFVEENKIVAFEEILRFRPTPNFDDEGRLFIAFNGGGNLYIQTR</sequence>
<organism evidence="1">
    <name type="scientific">Mesoaciditoga lauensis</name>
    <dbReference type="NCBI Taxonomy" id="1495039"/>
    <lineage>
        <taxon>Bacteria</taxon>
        <taxon>Thermotogati</taxon>
        <taxon>Thermotogota</taxon>
        <taxon>Thermotogae</taxon>
        <taxon>Mesoaciditogales</taxon>
        <taxon>Mesoaciditogaceae</taxon>
        <taxon>Mesoaciditoga</taxon>
    </lineage>
</organism>
<evidence type="ECO:0000313" key="1">
    <source>
        <dbReference type="EMBL" id="HGE75179.1"/>
    </source>
</evidence>
<dbReference type="Pfam" id="PF01987">
    <property type="entry name" value="AIM24"/>
    <property type="match status" value="1"/>
</dbReference>
<dbReference type="PANTHER" id="PTHR43657:SF1">
    <property type="entry name" value="ALTERED INHERITANCE OF MITOCHONDRIA PROTEIN 24, MITOCHONDRIAL"/>
    <property type="match status" value="1"/>
</dbReference>
<reference evidence="1" key="1">
    <citation type="journal article" date="2020" name="mSystems">
        <title>Genome- and Community-Level Interaction Insights into Carbon Utilization and Element Cycling Functions of Hydrothermarchaeota in Hydrothermal Sediment.</title>
        <authorList>
            <person name="Zhou Z."/>
            <person name="Liu Y."/>
            <person name="Xu W."/>
            <person name="Pan J."/>
            <person name="Luo Z.H."/>
            <person name="Li M."/>
        </authorList>
    </citation>
    <scope>NUCLEOTIDE SEQUENCE [LARGE SCALE GENOMIC DNA]</scope>
    <source>
        <strain evidence="1">SpSt-966</strain>
    </source>
</reference>
<dbReference type="InterPro" id="IPR016031">
    <property type="entry name" value="Trp_RNA-bd_attenuator-like_dom"/>
</dbReference>
<dbReference type="AlphaFoldDB" id="A0A7V3REN0"/>